<keyword evidence="3" id="KW-1133">Transmembrane helix</keyword>
<dbReference type="PRINTS" id="PR00014">
    <property type="entry name" value="FNTYPEIII"/>
</dbReference>
<evidence type="ECO:0000256" key="2">
    <source>
        <dbReference type="SAM" id="MobiDB-lite"/>
    </source>
</evidence>
<keyword evidence="3" id="KW-0472">Membrane</keyword>
<evidence type="ECO:0000313" key="6">
    <source>
        <dbReference type="RefSeq" id="XP_014666258.1"/>
    </source>
</evidence>
<dbReference type="InterPro" id="IPR050964">
    <property type="entry name" value="Striated_Muscle_Regulatory"/>
</dbReference>
<keyword evidence="3" id="KW-0812">Transmembrane</keyword>
<dbReference type="GeneID" id="106808179"/>
<name>A0ABM1E237_PRICU</name>
<feature type="domain" description="Fibronectin type-III" evidence="4">
    <location>
        <begin position="148"/>
        <end position="249"/>
    </location>
</feature>
<feature type="compositionally biased region" description="Polar residues" evidence="2">
    <location>
        <begin position="430"/>
        <end position="443"/>
    </location>
</feature>
<feature type="region of interest" description="Disordered" evidence="2">
    <location>
        <begin position="135"/>
        <end position="176"/>
    </location>
</feature>
<dbReference type="Gene3D" id="2.60.40.10">
    <property type="entry name" value="Immunoglobulins"/>
    <property type="match status" value="3"/>
</dbReference>
<dbReference type="PROSITE" id="PS50853">
    <property type="entry name" value="FN3"/>
    <property type="match status" value="3"/>
</dbReference>
<keyword evidence="1" id="KW-0677">Repeat</keyword>
<gene>
    <name evidence="6" type="primary">LOC106808179</name>
</gene>
<evidence type="ECO:0000313" key="5">
    <source>
        <dbReference type="Proteomes" id="UP000695022"/>
    </source>
</evidence>
<feature type="compositionally biased region" description="Acidic residues" evidence="2">
    <location>
        <begin position="373"/>
        <end position="382"/>
    </location>
</feature>
<accession>A0ABM1E237</accession>
<feature type="region of interest" description="Disordered" evidence="2">
    <location>
        <begin position="335"/>
        <end position="463"/>
    </location>
</feature>
<feature type="domain" description="Fibronectin type-III" evidence="4">
    <location>
        <begin position="1"/>
        <end position="48"/>
    </location>
</feature>
<evidence type="ECO:0000256" key="1">
    <source>
        <dbReference type="ARBA" id="ARBA00022737"/>
    </source>
</evidence>
<organism evidence="5 6">
    <name type="scientific">Priapulus caudatus</name>
    <name type="common">Priapulid worm</name>
    <dbReference type="NCBI Taxonomy" id="37621"/>
    <lineage>
        <taxon>Eukaryota</taxon>
        <taxon>Metazoa</taxon>
        <taxon>Ecdysozoa</taxon>
        <taxon>Scalidophora</taxon>
        <taxon>Priapulida</taxon>
        <taxon>Priapulimorpha</taxon>
        <taxon>Priapulimorphida</taxon>
        <taxon>Priapulidae</taxon>
        <taxon>Priapulus</taxon>
    </lineage>
</organism>
<dbReference type="CDD" id="cd00063">
    <property type="entry name" value="FN3"/>
    <property type="match status" value="2"/>
</dbReference>
<dbReference type="Pfam" id="PF00041">
    <property type="entry name" value="fn3"/>
    <property type="match status" value="2"/>
</dbReference>
<dbReference type="PANTHER" id="PTHR13817:SF166">
    <property type="entry name" value="NEURONAL IGCAM-RELATED"/>
    <property type="match status" value="1"/>
</dbReference>
<evidence type="ECO:0000256" key="3">
    <source>
        <dbReference type="SAM" id="Phobius"/>
    </source>
</evidence>
<feature type="compositionally biased region" description="Polar residues" evidence="2">
    <location>
        <begin position="453"/>
        <end position="463"/>
    </location>
</feature>
<keyword evidence="5" id="KW-1185">Reference proteome</keyword>
<dbReference type="SUPFAM" id="SSF49265">
    <property type="entry name" value="Fibronectin type III"/>
    <property type="match status" value="2"/>
</dbReference>
<protein>
    <submittedName>
        <fullName evidence="6">Protein sidekick-2-like isoform X1</fullName>
    </submittedName>
</protein>
<dbReference type="RefSeq" id="XP_014666258.1">
    <property type="nucleotide sequence ID" value="XM_014810772.1"/>
</dbReference>
<feature type="transmembrane region" description="Helical" evidence="3">
    <location>
        <begin position="261"/>
        <end position="284"/>
    </location>
</feature>
<feature type="compositionally biased region" description="Low complexity" evidence="2">
    <location>
        <begin position="143"/>
        <end position="155"/>
    </location>
</feature>
<feature type="domain" description="Fibronectin type-III" evidence="4">
    <location>
        <begin position="52"/>
        <end position="146"/>
    </location>
</feature>
<dbReference type="PANTHER" id="PTHR13817">
    <property type="entry name" value="TITIN"/>
    <property type="match status" value="1"/>
</dbReference>
<dbReference type="InterPro" id="IPR036116">
    <property type="entry name" value="FN3_sf"/>
</dbReference>
<evidence type="ECO:0000259" key="4">
    <source>
        <dbReference type="PROSITE" id="PS50853"/>
    </source>
</evidence>
<dbReference type="Proteomes" id="UP000695022">
    <property type="component" value="Unplaced"/>
</dbReference>
<dbReference type="SMART" id="SM00060">
    <property type="entry name" value="FN3"/>
    <property type="match status" value="2"/>
</dbReference>
<dbReference type="InterPro" id="IPR003961">
    <property type="entry name" value="FN3_dom"/>
</dbReference>
<proteinExistence type="predicted"/>
<feature type="compositionally biased region" description="Polar residues" evidence="2">
    <location>
        <begin position="408"/>
        <end position="419"/>
    </location>
</feature>
<feature type="compositionally biased region" description="Basic residues" evidence="2">
    <location>
        <begin position="341"/>
        <end position="358"/>
    </location>
</feature>
<sequence length="490" mass="54684">MVLLPAMRTDHLLKGLRRYKEYEVRTLAYNLAGDGPNSTAVRCMTDEDVPGKPALVRFTDIAMTSLNLSWSSPRKPNGVITGYKVIYRTANSDEGIKIERDMTADSYWWHVQGLRERVSYTFQVAAKTSKGLGLDQVSNITTGPQPGSPGSPSQPDVSESESSVTLSWNEGPEGTSSVTHYTIDKYKKDDEEHDGWDYHARTTGSETQFIISYLNLETSSDYRFRVTAVNKQGVSEPSEPTQWITTPMLDMLIPRPFYEEWWFLVIIALISLILLILVVAFLCYKGKNVKHIHWKNIVQQMPKSESQIPTMNGDQFNTIDDGGFATFEMENQYRGSLRSNHSNRSRASRRSTSRKKAYARAPPRPSPGSVTYSDEELEEEEEGPRPYAEADPDSSSLTDKPSEYGDSTGDSQGSETDSGPDSMAKRDASAFTNHYAQASSQSVWRPPVRPPKQQHSYTDSDASQALNNGHIIINNMAGSRAPIPGFSSFV</sequence>
<dbReference type="InterPro" id="IPR013783">
    <property type="entry name" value="Ig-like_fold"/>
</dbReference>
<reference evidence="6" key="1">
    <citation type="submission" date="2025-08" db="UniProtKB">
        <authorList>
            <consortium name="RefSeq"/>
        </authorList>
    </citation>
    <scope>IDENTIFICATION</scope>
</reference>
<feature type="compositionally biased region" description="Polar residues" evidence="2">
    <location>
        <begin position="156"/>
        <end position="176"/>
    </location>
</feature>